<evidence type="ECO:0000256" key="4">
    <source>
        <dbReference type="RuleBase" id="RU000383"/>
    </source>
</evidence>
<dbReference type="GO" id="GO:0044772">
    <property type="term" value="P:mitotic cell cycle phase transition"/>
    <property type="evidence" value="ECO:0007669"/>
    <property type="project" value="InterPro"/>
</dbReference>
<keyword evidence="1" id="KW-0132">Cell division</keyword>
<dbReference type="GO" id="GO:0016538">
    <property type="term" value="F:cyclin-dependent protein serine/threonine kinase regulator activity"/>
    <property type="evidence" value="ECO:0007669"/>
    <property type="project" value="InterPro"/>
</dbReference>
<dbReference type="CDD" id="cd20529">
    <property type="entry name" value="CYCLIN_CCNJ-like_rpt2"/>
    <property type="match status" value="1"/>
</dbReference>
<dbReference type="PIRSF" id="PIRSF001771">
    <property type="entry name" value="Cyclin_A_B_D_E"/>
    <property type="match status" value="1"/>
</dbReference>
<feature type="domain" description="Cyclin C-terminal" evidence="6">
    <location>
        <begin position="146"/>
        <end position="272"/>
    </location>
</feature>
<name>A0A6G0TWN6_APHGL</name>
<evidence type="ECO:0008006" key="9">
    <source>
        <dbReference type="Google" id="ProtNLM"/>
    </source>
</evidence>
<dbReference type="SMART" id="SM00385">
    <property type="entry name" value="CYCLIN"/>
    <property type="match status" value="2"/>
</dbReference>
<keyword evidence="3" id="KW-0131">Cell cycle</keyword>
<dbReference type="FunFam" id="1.10.472.10:FF:000010">
    <property type="entry name" value="G1/S-specific cyclin Cln1"/>
    <property type="match status" value="1"/>
</dbReference>
<reference evidence="7 8" key="1">
    <citation type="submission" date="2019-08" db="EMBL/GenBank/DDBJ databases">
        <title>The genome of the soybean aphid Biotype 1, its phylome, world population structure and adaptation to the North American continent.</title>
        <authorList>
            <person name="Giordano R."/>
            <person name="Donthu R.K."/>
            <person name="Hernandez A.G."/>
            <person name="Wright C.L."/>
            <person name="Zimin A.V."/>
        </authorList>
    </citation>
    <scope>NUCLEOTIDE SEQUENCE [LARGE SCALE GENOMIC DNA]</scope>
    <source>
        <tissue evidence="7">Whole aphids</tissue>
    </source>
</reference>
<dbReference type="SMART" id="SM01332">
    <property type="entry name" value="Cyclin_C"/>
    <property type="match status" value="1"/>
</dbReference>
<feature type="domain" description="Cyclin-like" evidence="5">
    <location>
        <begin position="165"/>
        <end position="245"/>
    </location>
</feature>
<accession>A0A6G0TWN6</accession>
<dbReference type="InterPro" id="IPR036915">
    <property type="entry name" value="Cyclin-like_sf"/>
</dbReference>
<dbReference type="Gene3D" id="1.10.472.10">
    <property type="entry name" value="Cyclin-like"/>
    <property type="match status" value="2"/>
</dbReference>
<dbReference type="InterPro" id="IPR013763">
    <property type="entry name" value="Cyclin-like_dom"/>
</dbReference>
<evidence type="ECO:0000259" key="6">
    <source>
        <dbReference type="SMART" id="SM01332"/>
    </source>
</evidence>
<dbReference type="AlphaFoldDB" id="A0A6G0TWN6"/>
<evidence type="ECO:0000256" key="2">
    <source>
        <dbReference type="ARBA" id="ARBA00023127"/>
    </source>
</evidence>
<evidence type="ECO:0000259" key="5">
    <source>
        <dbReference type="SMART" id="SM00385"/>
    </source>
</evidence>
<keyword evidence="2 4" id="KW-0195">Cyclin</keyword>
<dbReference type="Pfam" id="PF02984">
    <property type="entry name" value="Cyclin_C"/>
    <property type="match status" value="1"/>
</dbReference>
<evidence type="ECO:0000313" key="7">
    <source>
        <dbReference type="EMBL" id="KAE9540024.1"/>
    </source>
</evidence>
<comment type="similarity">
    <text evidence="4">Belongs to the cyclin family.</text>
</comment>
<sequence>MALNHQRRTDKWWETEYSDNIHSYLQYHEVKWRMVYGARSPQIHLRPVLVKTIRSIAKTCEMSNVCVHLAVTLMDFFMDNHDLKFDTIMLVSFACLTLAAKIEEHCLKIPKLNTMQNVISKDVTNSHFRKVEMKILMFFEFNVAVPTVAHFIEFYKDHFFCDSDFYHNEFASILKDKFNRMILSYQDASLESIKLISYNPSMVAASIILTTRHTLGLVPCWTPQLRKVTGYLKKDLVQCCSLLGRNVMQHRKFVPIDEGYLSSSPGFQSPIIMASKKKRSHIDVPNIILSKRTAF</sequence>
<dbReference type="Pfam" id="PF00134">
    <property type="entry name" value="Cyclin_N"/>
    <property type="match status" value="1"/>
</dbReference>
<feature type="domain" description="Cyclin-like" evidence="5">
    <location>
        <begin position="51"/>
        <end position="137"/>
    </location>
</feature>
<proteinExistence type="inferred from homology"/>
<dbReference type="PANTHER" id="PTHR10177">
    <property type="entry name" value="CYCLINS"/>
    <property type="match status" value="1"/>
</dbReference>
<dbReference type="InterPro" id="IPR006671">
    <property type="entry name" value="Cyclin_N"/>
</dbReference>
<evidence type="ECO:0000256" key="3">
    <source>
        <dbReference type="ARBA" id="ARBA00023306"/>
    </source>
</evidence>
<dbReference type="InterPro" id="IPR004367">
    <property type="entry name" value="Cyclin_C-dom"/>
</dbReference>
<protein>
    <recommendedName>
        <fullName evidence="9">Cyclin-like domain-containing protein</fullName>
    </recommendedName>
</protein>
<keyword evidence="8" id="KW-1185">Reference proteome</keyword>
<comment type="caution">
    <text evidence="7">The sequence shown here is derived from an EMBL/GenBank/DDBJ whole genome shotgun (WGS) entry which is preliminary data.</text>
</comment>
<dbReference type="OrthoDB" id="285802at2759"/>
<gene>
    <name evidence="7" type="ORF">AGLY_005276</name>
</gene>
<dbReference type="InterPro" id="IPR039361">
    <property type="entry name" value="Cyclin"/>
</dbReference>
<dbReference type="GO" id="GO:0051301">
    <property type="term" value="P:cell division"/>
    <property type="evidence" value="ECO:0007669"/>
    <property type="project" value="UniProtKB-KW"/>
</dbReference>
<dbReference type="InterPro" id="IPR046965">
    <property type="entry name" value="Cyclin_A/B-like"/>
</dbReference>
<evidence type="ECO:0000256" key="1">
    <source>
        <dbReference type="ARBA" id="ARBA00022618"/>
    </source>
</evidence>
<dbReference type="GO" id="GO:0051726">
    <property type="term" value="P:regulation of cell cycle"/>
    <property type="evidence" value="ECO:0007669"/>
    <property type="project" value="UniProtKB-ARBA"/>
</dbReference>
<evidence type="ECO:0000313" key="8">
    <source>
        <dbReference type="Proteomes" id="UP000475862"/>
    </source>
</evidence>
<organism evidence="7 8">
    <name type="scientific">Aphis glycines</name>
    <name type="common">Soybean aphid</name>
    <dbReference type="NCBI Taxonomy" id="307491"/>
    <lineage>
        <taxon>Eukaryota</taxon>
        <taxon>Metazoa</taxon>
        <taxon>Ecdysozoa</taxon>
        <taxon>Arthropoda</taxon>
        <taxon>Hexapoda</taxon>
        <taxon>Insecta</taxon>
        <taxon>Pterygota</taxon>
        <taxon>Neoptera</taxon>
        <taxon>Paraneoptera</taxon>
        <taxon>Hemiptera</taxon>
        <taxon>Sternorrhyncha</taxon>
        <taxon>Aphidomorpha</taxon>
        <taxon>Aphidoidea</taxon>
        <taxon>Aphididae</taxon>
        <taxon>Aphidini</taxon>
        <taxon>Aphis</taxon>
        <taxon>Aphis</taxon>
    </lineage>
</organism>
<dbReference type="EMBL" id="VYZN01000014">
    <property type="protein sequence ID" value="KAE9540024.1"/>
    <property type="molecule type" value="Genomic_DNA"/>
</dbReference>
<dbReference type="Proteomes" id="UP000475862">
    <property type="component" value="Unassembled WGS sequence"/>
</dbReference>
<dbReference type="SUPFAM" id="SSF47954">
    <property type="entry name" value="Cyclin-like"/>
    <property type="match status" value="2"/>
</dbReference>